<accession>A0A6J6FB84</accession>
<dbReference type="GO" id="GO:0016491">
    <property type="term" value="F:oxidoreductase activity"/>
    <property type="evidence" value="ECO:0007669"/>
    <property type="project" value="InterPro"/>
</dbReference>
<evidence type="ECO:0000259" key="2">
    <source>
        <dbReference type="Pfam" id="PF02738"/>
    </source>
</evidence>
<gene>
    <name evidence="4" type="ORF">UFOPK1762_01011</name>
</gene>
<dbReference type="SUPFAM" id="SSF56003">
    <property type="entry name" value="Molybdenum cofactor-binding domain"/>
    <property type="match status" value="1"/>
</dbReference>
<dbReference type="Gene3D" id="3.30.365.10">
    <property type="entry name" value="Aldehyde oxidase/xanthine dehydrogenase, molybdopterin binding domain"/>
    <property type="match status" value="3"/>
</dbReference>
<dbReference type="Pfam" id="PF02738">
    <property type="entry name" value="MoCoBD_1"/>
    <property type="match status" value="1"/>
</dbReference>
<evidence type="ECO:0000313" key="4">
    <source>
        <dbReference type="EMBL" id="CAB4586161.1"/>
    </source>
</evidence>
<organism evidence="4">
    <name type="scientific">freshwater metagenome</name>
    <dbReference type="NCBI Taxonomy" id="449393"/>
    <lineage>
        <taxon>unclassified sequences</taxon>
        <taxon>metagenomes</taxon>
        <taxon>ecological metagenomes</taxon>
    </lineage>
</organism>
<dbReference type="InterPro" id="IPR046867">
    <property type="entry name" value="AldOxase/xan_DH_MoCoBD2"/>
</dbReference>
<protein>
    <submittedName>
        <fullName evidence="4">Unannotated protein</fullName>
    </submittedName>
</protein>
<dbReference type="InterPro" id="IPR008274">
    <property type="entry name" value="AldOxase/xan_DH_MoCoBD1"/>
</dbReference>
<dbReference type="Pfam" id="PF20256">
    <property type="entry name" value="MoCoBD_2"/>
    <property type="match status" value="1"/>
</dbReference>
<dbReference type="PANTHER" id="PTHR11908">
    <property type="entry name" value="XANTHINE DEHYDROGENASE"/>
    <property type="match status" value="1"/>
</dbReference>
<keyword evidence="1" id="KW-0500">Molybdenum</keyword>
<dbReference type="PANTHER" id="PTHR11908:SF132">
    <property type="entry name" value="ALDEHYDE OXIDASE 1-RELATED"/>
    <property type="match status" value="1"/>
</dbReference>
<feature type="domain" description="Aldehyde oxidase/xanthine dehydrogenase second molybdopterin binding" evidence="3">
    <location>
        <begin position="140"/>
        <end position="406"/>
    </location>
</feature>
<name>A0A6J6FB84_9ZZZZ</name>
<dbReference type="GO" id="GO:0005506">
    <property type="term" value="F:iron ion binding"/>
    <property type="evidence" value="ECO:0007669"/>
    <property type="project" value="InterPro"/>
</dbReference>
<proteinExistence type="predicted"/>
<dbReference type="InterPro" id="IPR037165">
    <property type="entry name" value="AldOxase/xan_DH_Mopterin-bd_sf"/>
</dbReference>
<dbReference type="InterPro" id="IPR016208">
    <property type="entry name" value="Ald_Oxase/xanthine_DH-like"/>
</dbReference>
<reference evidence="4" key="1">
    <citation type="submission" date="2020-05" db="EMBL/GenBank/DDBJ databases">
        <authorList>
            <person name="Chiriac C."/>
            <person name="Salcher M."/>
            <person name="Ghai R."/>
            <person name="Kavagutti S V."/>
        </authorList>
    </citation>
    <scope>NUCLEOTIDE SEQUENCE</scope>
</reference>
<evidence type="ECO:0000259" key="3">
    <source>
        <dbReference type="Pfam" id="PF20256"/>
    </source>
</evidence>
<evidence type="ECO:0000256" key="1">
    <source>
        <dbReference type="ARBA" id="ARBA00022505"/>
    </source>
</evidence>
<dbReference type="AlphaFoldDB" id="A0A6J6FB84"/>
<sequence>MQGRGVRNHVKLHATSDGRVLAIEADITADAGAYPNVGAVEPGKTRMMVCGPYGIAAANITAQAVVTNLPPVGAYRGPGRSEAAVMLERTLDVLADALCIDPVEIRKRNLLTADAFPYLAPTGLEYDSGNYHELLDLLVAQSGYHKLRQEQLQRRTTSGQLLGIGVSIVIDSTAWFSRTEGASIRINDDGNIIVLTGSASAGQQHGNLYRSIVQRLLPVASDQIHVVEGDTDQWSQSDGTMGSRTAQLAGTAVLRSVERLRDSLREAAAKQFEADIEDIVFYPGGSIGVRGVPSRSLTFAQLVTFSEEPIEANCIYEQAGASYPAAAHLSVIEIDGATGKVVPIRHVAVTDCGVVLDLDSARSQVIGATAQGISQALYEEFVFDEDGNPLTNSFADYAVPSAAEIPAIETHFIETPSPRNPLGAKGVGEIGMIAAPVAVQNAVIDAVRHLGVQHLDMPCTPQKIWAAINHIEN</sequence>
<dbReference type="EMBL" id="CAEZTY010000033">
    <property type="protein sequence ID" value="CAB4586161.1"/>
    <property type="molecule type" value="Genomic_DNA"/>
</dbReference>
<feature type="domain" description="Aldehyde oxidase/xanthine dehydrogenase first molybdopterin binding" evidence="2">
    <location>
        <begin position="3"/>
        <end position="110"/>
    </location>
</feature>